<name>A0ABS4JUS9_9FIRM</name>
<keyword evidence="2" id="KW-0012">Acyltransferase</keyword>
<dbReference type="InterPro" id="IPR000182">
    <property type="entry name" value="GNAT_dom"/>
</dbReference>
<reference evidence="4 5" key="1">
    <citation type="submission" date="2021-03" db="EMBL/GenBank/DDBJ databases">
        <title>Genomic Encyclopedia of Type Strains, Phase IV (KMG-IV): sequencing the most valuable type-strain genomes for metagenomic binning, comparative biology and taxonomic classification.</title>
        <authorList>
            <person name="Goeker M."/>
        </authorList>
    </citation>
    <scope>NUCLEOTIDE SEQUENCE [LARGE SCALE GENOMIC DNA]</scope>
    <source>
        <strain evidence="4 5">DSM 27138</strain>
    </source>
</reference>
<evidence type="ECO:0000313" key="4">
    <source>
        <dbReference type="EMBL" id="MBP2019302.1"/>
    </source>
</evidence>
<dbReference type="InterPro" id="IPR050832">
    <property type="entry name" value="Bact_Acetyltransf"/>
</dbReference>
<dbReference type="PANTHER" id="PTHR43877">
    <property type="entry name" value="AMINOALKYLPHOSPHONATE N-ACETYLTRANSFERASE-RELATED-RELATED"/>
    <property type="match status" value="1"/>
</dbReference>
<comment type="caution">
    <text evidence="4">The sequence shown here is derived from an EMBL/GenBank/DDBJ whole genome shotgun (WGS) entry which is preliminary data.</text>
</comment>
<feature type="domain" description="N-acetyltransferase" evidence="3">
    <location>
        <begin position="1"/>
        <end position="211"/>
    </location>
</feature>
<evidence type="ECO:0000313" key="5">
    <source>
        <dbReference type="Proteomes" id="UP001519289"/>
    </source>
</evidence>
<evidence type="ECO:0000259" key="3">
    <source>
        <dbReference type="PROSITE" id="PS51186"/>
    </source>
</evidence>
<dbReference type="SUPFAM" id="SSF55729">
    <property type="entry name" value="Acyl-CoA N-acyltransferases (Nat)"/>
    <property type="match status" value="1"/>
</dbReference>
<dbReference type="RefSeq" id="WP_209467419.1">
    <property type="nucleotide sequence ID" value="NZ_JAGGLG010000026.1"/>
</dbReference>
<evidence type="ECO:0000256" key="1">
    <source>
        <dbReference type="ARBA" id="ARBA00022679"/>
    </source>
</evidence>
<dbReference type="CDD" id="cd04301">
    <property type="entry name" value="NAT_SF"/>
    <property type="match status" value="2"/>
</dbReference>
<feature type="domain" description="N-acetyltransferase" evidence="3">
    <location>
        <begin position="207"/>
        <end position="321"/>
    </location>
</feature>
<keyword evidence="1" id="KW-0808">Transferase</keyword>
<accession>A0ABS4JUS9</accession>
<dbReference type="PROSITE" id="PS51186">
    <property type="entry name" value="GNAT"/>
    <property type="match status" value="2"/>
</dbReference>
<dbReference type="InterPro" id="IPR016181">
    <property type="entry name" value="Acyl_CoA_acyltransferase"/>
</dbReference>
<gene>
    <name evidence="4" type="ORF">J2Z79_002729</name>
</gene>
<protein>
    <submittedName>
        <fullName evidence="4">N-acetyltransferase YhbS</fullName>
    </submittedName>
</protein>
<sequence>MHNRPLTPDLLPQAVDLWNRALGAHFPMRPGLLLANLWEEPNFDAEGSRAVLDGDRLVGMIALKRRTAPMGNAPADQKGWISALVVDPDAQGRGLGSALLRDALEHLRRFSTEPVGIGGDPGHFFPGIPLECRPALDWFARRGAYLGTLACDLANREIADYAHPGAALEAIGRSPEVVYRPLGAGEEEAVLAFMWREFPGRWAWEMEQHLNRGGDPEDVMVAVDGGEVVGFARIHTHRSRRFGPGIYWAPLFPGAHGGLGPIGVGAAQRGRGIGLGLLSASIAELRRRGVESAVIDWTVLVRFYGIVGFRPWKWYVTASLT</sequence>
<organism evidence="4 5">
    <name type="scientific">Symbiobacterium terraclitae</name>
    <dbReference type="NCBI Taxonomy" id="557451"/>
    <lineage>
        <taxon>Bacteria</taxon>
        <taxon>Bacillati</taxon>
        <taxon>Bacillota</taxon>
        <taxon>Clostridia</taxon>
        <taxon>Eubacteriales</taxon>
        <taxon>Symbiobacteriaceae</taxon>
        <taxon>Symbiobacterium</taxon>
    </lineage>
</organism>
<dbReference type="Pfam" id="PF00583">
    <property type="entry name" value="Acetyltransf_1"/>
    <property type="match status" value="2"/>
</dbReference>
<dbReference type="Gene3D" id="3.40.630.30">
    <property type="match status" value="2"/>
</dbReference>
<evidence type="ECO:0000256" key="2">
    <source>
        <dbReference type="ARBA" id="ARBA00023315"/>
    </source>
</evidence>
<dbReference type="EMBL" id="JAGGLG010000026">
    <property type="protein sequence ID" value="MBP2019302.1"/>
    <property type="molecule type" value="Genomic_DNA"/>
</dbReference>
<dbReference type="Proteomes" id="UP001519289">
    <property type="component" value="Unassembled WGS sequence"/>
</dbReference>
<keyword evidence="5" id="KW-1185">Reference proteome</keyword>
<proteinExistence type="predicted"/>